<proteinExistence type="predicted"/>
<accession>A0A517L042</accession>
<reference evidence="2 3" key="1">
    <citation type="submission" date="2019-07" db="EMBL/GenBank/DDBJ databases">
        <title>Finished genome of Venturia effusa.</title>
        <authorList>
            <person name="Young C.A."/>
            <person name="Cox M.P."/>
            <person name="Ganley A.R.D."/>
            <person name="David W.J."/>
        </authorList>
    </citation>
    <scope>NUCLEOTIDE SEQUENCE [LARGE SCALE GENOMIC DNA]</scope>
    <source>
        <strain evidence="3">albino</strain>
    </source>
</reference>
<dbReference type="SUPFAM" id="SSF51735">
    <property type="entry name" value="NAD(P)-binding Rossmann-fold domains"/>
    <property type="match status" value="1"/>
</dbReference>
<dbReference type="InterPro" id="IPR001509">
    <property type="entry name" value="Epimerase_deHydtase"/>
</dbReference>
<sequence>MDPTNPAAKRIVFTGGSGVAGQHVINELLDHGHKILNIDLSPLKDDRVHTIRADLTQSGQAYNSLSSHFKLTQPFTEPLQTPDAVIHFAGVPRNMLVTDDELFRINTQSAYNIIEAAAKLGIRKVIVASSVTVYGVTFAEGHVEYPSFPIDESVDTNPMDTYAISKLCIENIARGFARRFGIDIYVLRIGALIPPDDYTSCFSAYVDNPVQQKCHGWSYTDARDLGLMCHRALVVDDLGFQIFNATNNEITNDVVDSTEVFLRKVCPGTPFTRGMGEREAPMSNRKICGLLGFRERHCWRRYFEFPVKARM</sequence>
<dbReference type="OrthoDB" id="202470at2759"/>
<dbReference type="Proteomes" id="UP000316270">
    <property type="component" value="Chromosome 2"/>
</dbReference>
<evidence type="ECO:0000313" key="2">
    <source>
        <dbReference type="EMBL" id="QDS69011.1"/>
    </source>
</evidence>
<keyword evidence="3" id="KW-1185">Reference proteome</keyword>
<dbReference type="Pfam" id="PF01370">
    <property type="entry name" value="Epimerase"/>
    <property type="match status" value="1"/>
</dbReference>
<dbReference type="CDD" id="cd08946">
    <property type="entry name" value="SDR_e"/>
    <property type="match status" value="1"/>
</dbReference>
<dbReference type="AlphaFoldDB" id="A0A517L042"/>
<evidence type="ECO:0000259" key="1">
    <source>
        <dbReference type="Pfam" id="PF01370"/>
    </source>
</evidence>
<dbReference type="Gene3D" id="3.40.50.720">
    <property type="entry name" value="NAD(P)-binding Rossmann-like Domain"/>
    <property type="match status" value="1"/>
</dbReference>
<feature type="domain" description="NAD-dependent epimerase/dehydratase" evidence="1">
    <location>
        <begin position="11"/>
        <end position="196"/>
    </location>
</feature>
<dbReference type="STRING" id="50376.A0A517L042"/>
<dbReference type="InterPro" id="IPR036291">
    <property type="entry name" value="NAD(P)-bd_dom_sf"/>
</dbReference>
<dbReference type="PANTHER" id="PTHR43103">
    <property type="entry name" value="NUCLEOSIDE-DIPHOSPHATE-SUGAR EPIMERASE"/>
    <property type="match status" value="1"/>
</dbReference>
<evidence type="ECO:0000313" key="3">
    <source>
        <dbReference type="Proteomes" id="UP000316270"/>
    </source>
</evidence>
<name>A0A517L042_9PEZI</name>
<gene>
    <name evidence="2" type="ORF">FKW77_009516</name>
</gene>
<organism evidence="2 3">
    <name type="scientific">Venturia effusa</name>
    <dbReference type="NCBI Taxonomy" id="50376"/>
    <lineage>
        <taxon>Eukaryota</taxon>
        <taxon>Fungi</taxon>
        <taxon>Dikarya</taxon>
        <taxon>Ascomycota</taxon>
        <taxon>Pezizomycotina</taxon>
        <taxon>Dothideomycetes</taxon>
        <taxon>Pleosporomycetidae</taxon>
        <taxon>Venturiales</taxon>
        <taxon>Venturiaceae</taxon>
        <taxon>Venturia</taxon>
    </lineage>
</organism>
<protein>
    <recommendedName>
        <fullName evidence="1">NAD-dependent epimerase/dehydratase domain-containing protein</fullName>
    </recommendedName>
</protein>
<dbReference type="PANTHER" id="PTHR43103:SF6">
    <property type="entry name" value="PUTATIVE-RELATED"/>
    <property type="match status" value="1"/>
</dbReference>
<dbReference type="EMBL" id="CP042186">
    <property type="protein sequence ID" value="QDS69011.1"/>
    <property type="molecule type" value="Genomic_DNA"/>
</dbReference>